<dbReference type="GeneID" id="108253479"/>
<keyword evidence="2" id="KW-0812">Transmembrane</keyword>
<dbReference type="InterPro" id="IPR001828">
    <property type="entry name" value="ANF_lig-bd_rcpt"/>
</dbReference>
<dbReference type="GO" id="GO:0016020">
    <property type="term" value="C:membrane"/>
    <property type="evidence" value="ECO:0007669"/>
    <property type="project" value="UniProtKB-SubCell"/>
</dbReference>
<accession>A0A3Q0JEJ9</accession>
<dbReference type="GO" id="GO:0038023">
    <property type="term" value="F:signaling receptor activity"/>
    <property type="evidence" value="ECO:0007669"/>
    <property type="project" value="TreeGrafter"/>
</dbReference>
<sequence length="317" mass="36240">MQPPSEGQLSVTSGILNRLQKWKNDSNSGIFKDKSEYPTLTRMSYCQCRLKIVFSSIFNEFGWKHVWAETSVDSSCFEGIFKDKSEYPTLTRMSYCQCRLKIVFSSIFNEFGWKHVALILDRSDLFSLIVGKNLESGLRKNGLLSFVRELDGNEEDSKCDQFLKDASNYARVVILSVRGALVRKFMLAAHSLGMTRGDWTFLDVEIVTGSYWGEHEWENGDELDADARKAYESLLRVSILEPTSASYHDFSDLVKERAQTFYNYTYLDGEEVNFFVGAFYDGVQLLGMALNETLTMGGDIRDGKSITKLMWNRSFHA</sequence>
<dbReference type="InterPro" id="IPR052612">
    <property type="entry name" value="ANP_Clearance_Receptor"/>
</dbReference>
<keyword evidence="6" id="KW-1185">Reference proteome</keyword>
<dbReference type="Proteomes" id="UP000079169">
    <property type="component" value="Unplaced"/>
</dbReference>
<comment type="subcellular location">
    <subcellularLocation>
        <location evidence="1">Membrane</location>
    </subcellularLocation>
</comment>
<evidence type="ECO:0000256" key="2">
    <source>
        <dbReference type="ARBA" id="ARBA00022692"/>
    </source>
</evidence>
<dbReference type="PANTHER" id="PTHR44755:SF8">
    <property type="entry name" value="RECEPTOR LIGAND BINDING REGION DOMAIN-CONTAINING PROTEIN"/>
    <property type="match status" value="1"/>
</dbReference>
<dbReference type="PaxDb" id="121845-A0A3Q0JEJ9"/>
<evidence type="ECO:0000259" key="5">
    <source>
        <dbReference type="Pfam" id="PF01094"/>
    </source>
</evidence>
<feature type="domain" description="Receptor ligand binding region" evidence="5">
    <location>
        <begin position="81"/>
        <end position="315"/>
    </location>
</feature>
<dbReference type="AlphaFoldDB" id="A0A3Q0JEJ9"/>
<evidence type="ECO:0000256" key="1">
    <source>
        <dbReference type="ARBA" id="ARBA00004370"/>
    </source>
</evidence>
<proteinExistence type="predicted"/>
<evidence type="ECO:0000313" key="7">
    <source>
        <dbReference type="RefSeq" id="XP_026685433.1"/>
    </source>
</evidence>
<dbReference type="KEGG" id="dci:108253479"/>
<dbReference type="InterPro" id="IPR028082">
    <property type="entry name" value="Peripla_BP_I"/>
</dbReference>
<dbReference type="RefSeq" id="XP_026685433.1">
    <property type="nucleotide sequence ID" value="XM_026829632.1"/>
</dbReference>
<dbReference type="GO" id="GO:0007165">
    <property type="term" value="P:signal transduction"/>
    <property type="evidence" value="ECO:0007669"/>
    <property type="project" value="TreeGrafter"/>
</dbReference>
<evidence type="ECO:0000313" key="6">
    <source>
        <dbReference type="Proteomes" id="UP000079169"/>
    </source>
</evidence>
<evidence type="ECO:0000256" key="3">
    <source>
        <dbReference type="ARBA" id="ARBA00022989"/>
    </source>
</evidence>
<keyword evidence="4" id="KW-0472">Membrane</keyword>
<dbReference type="STRING" id="121845.A0A3Q0JEJ9"/>
<dbReference type="CDD" id="cd06352">
    <property type="entry name" value="PBP1_NPR_GC-like"/>
    <property type="match status" value="1"/>
</dbReference>
<reference evidence="7" key="1">
    <citation type="submission" date="2025-08" db="UniProtKB">
        <authorList>
            <consortium name="RefSeq"/>
        </authorList>
    </citation>
    <scope>IDENTIFICATION</scope>
</reference>
<protein>
    <submittedName>
        <fullName evidence="7">Atrial natriuretic peptide receptor 3-like</fullName>
    </submittedName>
</protein>
<organism evidence="6 7">
    <name type="scientific">Diaphorina citri</name>
    <name type="common">Asian citrus psyllid</name>
    <dbReference type="NCBI Taxonomy" id="121845"/>
    <lineage>
        <taxon>Eukaryota</taxon>
        <taxon>Metazoa</taxon>
        <taxon>Ecdysozoa</taxon>
        <taxon>Arthropoda</taxon>
        <taxon>Hexapoda</taxon>
        <taxon>Insecta</taxon>
        <taxon>Pterygota</taxon>
        <taxon>Neoptera</taxon>
        <taxon>Paraneoptera</taxon>
        <taxon>Hemiptera</taxon>
        <taxon>Sternorrhyncha</taxon>
        <taxon>Psylloidea</taxon>
        <taxon>Psyllidae</taxon>
        <taxon>Diaphorininae</taxon>
        <taxon>Diaphorina</taxon>
    </lineage>
</organism>
<dbReference type="Gene3D" id="3.40.50.2300">
    <property type="match status" value="1"/>
</dbReference>
<dbReference type="SUPFAM" id="SSF53822">
    <property type="entry name" value="Periplasmic binding protein-like I"/>
    <property type="match status" value="1"/>
</dbReference>
<evidence type="ECO:0000256" key="4">
    <source>
        <dbReference type="ARBA" id="ARBA00023136"/>
    </source>
</evidence>
<dbReference type="PANTHER" id="PTHR44755">
    <property type="entry name" value="NATRIURETIC PEPTIDE RECEPTOR 3-RELATED"/>
    <property type="match status" value="1"/>
</dbReference>
<gene>
    <name evidence="7" type="primary">LOC108253479</name>
</gene>
<dbReference type="GO" id="GO:0017046">
    <property type="term" value="F:peptide hormone binding"/>
    <property type="evidence" value="ECO:0007669"/>
    <property type="project" value="TreeGrafter"/>
</dbReference>
<keyword evidence="3" id="KW-1133">Transmembrane helix</keyword>
<name>A0A3Q0JEJ9_DIACI</name>
<dbReference type="Pfam" id="PF01094">
    <property type="entry name" value="ANF_receptor"/>
    <property type="match status" value="1"/>
</dbReference>